<evidence type="ECO:0000256" key="1">
    <source>
        <dbReference type="SAM" id="MobiDB-lite"/>
    </source>
</evidence>
<feature type="region of interest" description="Disordered" evidence="1">
    <location>
        <begin position="1"/>
        <end position="91"/>
    </location>
</feature>
<evidence type="ECO:0000313" key="2">
    <source>
        <dbReference type="EMBL" id="EFX85595.1"/>
    </source>
</evidence>
<name>E9G5P1_DAPPU</name>
<accession>E9G5P1</accession>
<dbReference type="Proteomes" id="UP000000305">
    <property type="component" value="Unassembled WGS sequence"/>
</dbReference>
<dbReference type="AlphaFoldDB" id="E9G5P1"/>
<feature type="compositionally biased region" description="Low complexity" evidence="1">
    <location>
        <begin position="59"/>
        <end position="70"/>
    </location>
</feature>
<proteinExistence type="predicted"/>
<feature type="compositionally biased region" description="Polar residues" evidence="1">
    <location>
        <begin position="43"/>
        <end position="58"/>
    </location>
</feature>
<dbReference type="OrthoDB" id="6367401at2759"/>
<feature type="region of interest" description="Disordered" evidence="1">
    <location>
        <begin position="110"/>
        <end position="133"/>
    </location>
</feature>
<organism evidence="2 3">
    <name type="scientific">Daphnia pulex</name>
    <name type="common">Water flea</name>
    <dbReference type="NCBI Taxonomy" id="6669"/>
    <lineage>
        <taxon>Eukaryota</taxon>
        <taxon>Metazoa</taxon>
        <taxon>Ecdysozoa</taxon>
        <taxon>Arthropoda</taxon>
        <taxon>Crustacea</taxon>
        <taxon>Branchiopoda</taxon>
        <taxon>Diplostraca</taxon>
        <taxon>Cladocera</taxon>
        <taxon>Anomopoda</taxon>
        <taxon>Daphniidae</taxon>
        <taxon>Daphnia</taxon>
    </lineage>
</organism>
<dbReference type="EMBL" id="GL732532">
    <property type="protein sequence ID" value="EFX85595.1"/>
    <property type="molecule type" value="Genomic_DNA"/>
</dbReference>
<protein>
    <submittedName>
        <fullName evidence="2">Uncharacterized protein</fullName>
    </submittedName>
</protein>
<dbReference type="HOGENOM" id="CLU_632016_0_0_1"/>
<gene>
    <name evidence="2" type="ORF">DAPPUDRAFT_222518</name>
</gene>
<sequence length="434" mass="47322">MSPANRYSALKNSTVVAGGADFGGGPLSMSPIRPSEQGAPTLIISTKKSNASESSKARTASSTNVTSSTSKNVQKTPLHPSTPAPFARKRKRSITQSPMFVNLMRSSVNKATSNVQHPQPSTPSTPAPASATTAASRVSVAITAQDKKQLTSTTPALSRASVANIASKGVSYSNPGKGKSLVESALVEKGESSDTEWEDEDDDQERPIPRCIAIAFEEIEDRSKDFVPLEKRLKADPVFQAKVKYQRAKVAAQKAEEAAAEAKKKEAKKKPRAVSTKKKEEDNIASVATNKGNLRFYAGTKVTKEALDAVQCTRHGGRMVRFYSRPNGEFLHRRSYTILGFVGRLLQDDEKARSVFLWCPVPLRMAETKQPNQGIPRKSRNSKDSLIMGARSEARVVSSLVDMQSHRAVKERVMQDNFSPCDFYLDKHPDAVNV</sequence>
<keyword evidence="3" id="KW-1185">Reference proteome</keyword>
<dbReference type="InParanoid" id="E9G5P1"/>
<dbReference type="KEGG" id="dpx:DAPPUDRAFT_222518"/>
<reference evidence="2 3" key="1">
    <citation type="journal article" date="2011" name="Science">
        <title>The ecoresponsive genome of Daphnia pulex.</title>
        <authorList>
            <person name="Colbourne J.K."/>
            <person name="Pfrender M.E."/>
            <person name="Gilbert D."/>
            <person name="Thomas W.K."/>
            <person name="Tucker A."/>
            <person name="Oakley T.H."/>
            <person name="Tokishita S."/>
            <person name="Aerts A."/>
            <person name="Arnold G.J."/>
            <person name="Basu M.K."/>
            <person name="Bauer D.J."/>
            <person name="Caceres C.E."/>
            <person name="Carmel L."/>
            <person name="Casola C."/>
            <person name="Choi J.H."/>
            <person name="Detter J.C."/>
            <person name="Dong Q."/>
            <person name="Dusheyko S."/>
            <person name="Eads B.D."/>
            <person name="Frohlich T."/>
            <person name="Geiler-Samerotte K.A."/>
            <person name="Gerlach D."/>
            <person name="Hatcher P."/>
            <person name="Jogdeo S."/>
            <person name="Krijgsveld J."/>
            <person name="Kriventseva E.V."/>
            <person name="Kultz D."/>
            <person name="Laforsch C."/>
            <person name="Lindquist E."/>
            <person name="Lopez J."/>
            <person name="Manak J.R."/>
            <person name="Muller J."/>
            <person name="Pangilinan J."/>
            <person name="Patwardhan R.P."/>
            <person name="Pitluck S."/>
            <person name="Pritham E.J."/>
            <person name="Rechtsteiner A."/>
            <person name="Rho M."/>
            <person name="Rogozin I.B."/>
            <person name="Sakarya O."/>
            <person name="Salamov A."/>
            <person name="Schaack S."/>
            <person name="Shapiro H."/>
            <person name="Shiga Y."/>
            <person name="Skalitzky C."/>
            <person name="Smith Z."/>
            <person name="Souvorov A."/>
            <person name="Sung W."/>
            <person name="Tang Z."/>
            <person name="Tsuchiya D."/>
            <person name="Tu H."/>
            <person name="Vos H."/>
            <person name="Wang M."/>
            <person name="Wolf Y.I."/>
            <person name="Yamagata H."/>
            <person name="Yamada T."/>
            <person name="Ye Y."/>
            <person name="Shaw J.R."/>
            <person name="Andrews J."/>
            <person name="Crease T.J."/>
            <person name="Tang H."/>
            <person name="Lucas S.M."/>
            <person name="Robertson H.M."/>
            <person name="Bork P."/>
            <person name="Koonin E.V."/>
            <person name="Zdobnov E.M."/>
            <person name="Grigoriev I.V."/>
            <person name="Lynch M."/>
            <person name="Boore J.L."/>
        </authorList>
    </citation>
    <scope>NUCLEOTIDE SEQUENCE [LARGE SCALE GENOMIC DNA]</scope>
</reference>
<feature type="compositionally biased region" description="Polar residues" evidence="1">
    <location>
        <begin position="110"/>
        <end position="119"/>
    </location>
</feature>
<feature type="compositionally biased region" description="Acidic residues" evidence="1">
    <location>
        <begin position="193"/>
        <end position="204"/>
    </location>
</feature>
<evidence type="ECO:0000313" key="3">
    <source>
        <dbReference type="Proteomes" id="UP000000305"/>
    </source>
</evidence>
<feature type="region of interest" description="Disordered" evidence="1">
    <location>
        <begin position="186"/>
        <end position="207"/>
    </location>
</feature>